<name>A0A7W3MVB6_9ACTN</name>
<dbReference type="Gene3D" id="1.10.287.950">
    <property type="entry name" value="Methyl-accepting chemotaxis protein"/>
    <property type="match status" value="1"/>
</dbReference>
<keyword evidence="1" id="KW-0812">Transmembrane</keyword>
<keyword evidence="1" id="KW-1133">Transmembrane helix</keyword>
<organism evidence="2 3">
    <name type="scientific">Thermomonospora cellulosilytica</name>
    <dbReference type="NCBI Taxonomy" id="1411118"/>
    <lineage>
        <taxon>Bacteria</taxon>
        <taxon>Bacillati</taxon>
        <taxon>Actinomycetota</taxon>
        <taxon>Actinomycetes</taxon>
        <taxon>Streptosporangiales</taxon>
        <taxon>Thermomonosporaceae</taxon>
        <taxon>Thermomonospora</taxon>
    </lineage>
</organism>
<feature type="transmembrane region" description="Helical" evidence="1">
    <location>
        <begin position="145"/>
        <end position="166"/>
    </location>
</feature>
<accession>A0A7W3MVB6</accession>
<keyword evidence="1" id="KW-0472">Membrane</keyword>
<proteinExistence type="predicted"/>
<comment type="caution">
    <text evidence="2">The sequence shown here is derived from an EMBL/GenBank/DDBJ whole genome shotgun (WGS) entry which is preliminary data.</text>
</comment>
<protein>
    <submittedName>
        <fullName evidence="2">Methyl-accepting chemotaxis protein</fullName>
    </submittedName>
</protein>
<dbReference type="AlphaFoldDB" id="A0A7W3MVB6"/>
<keyword evidence="3" id="KW-1185">Reference proteome</keyword>
<feature type="transmembrane region" description="Helical" evidence="1">
    <location>
        <begin position="83"/>
        <end position="103"/>
    </location>
</feature>
<reference evidence="2 3" key="1">
    <citation type="submission" date="2020-08" db="EMBL/GenBank/DDBJ databases">
        <title>Sequencing the genomes of 1000 actinobacteria strains.</title>
        <authorList>
            <person name="Klenk H.-P."/>
        </authorList>
    </citation>
    <scope>NUCLEOTIDE SEQUENCE [LARGE SCALE GENOMIC DNA]</scope>
    <source>
        <strain evidence="2 3">DSM 45823</strain>
    </source>
</reference>
<dbReference type="EMBL" id="JACJII010000001">
    <property type="protein sequence ID" value="MBA9002497.1"/>
    <property type="molecule type" value="Genomic_DNA"/>
</dbReference>
<evidence type="ECO:0000256" key="1">
    <source>
        <dbReference type="SAM" id="Phobius"/>
    </source>
</evidence>
<evidence type="ECO:0000313" key="2">
    <source>
        <dbReference type="EMBL" id="MBA9002497.1"/>
    </source>
</evidence>
<dbReference type="Proteomes" id="UP000539313">
    <property type="component" value="Unassembled WGS sequence"/>
</dbReference>
<evidence type="ECO:0000313" key="3">
    <source>
        <dbReference type="Proteomes" id="UP000539313"/>
    </source>
</evidence>
<sequence>MTKIVPVAVAAPGMLDTAGELRALAAHPRLTARERHLRRLADDLDAGRDLDRWAQIDLYAAFLREETIGPAVRSARRTRAGAALDLVSGLVIFTPILITWFGLFKATAAYRAGRGDAALAGRSFLEQWQTGFGGRLSDWLYFDRIAWWTVLAIVFLMAISAGHVLWQRREERLDRQERAALMGRLTAALTDVDLELSRFRVNDATRMQSGAQHLVDASQEMGRVVDQVRAVEREAAKSLRLVRQAVERVERLADTVAQSGDAVRAAADQLGGTKADLTARLDQVSAATNAVATGIGDLARAAGDDSERTRKALDGTARELRAALTDGQQELAARIAAALERGGEDIRRALDDWRTEGAIYSHRHETTTEHLAAVAGAIEEILRRTVRSLGELPAAVDRFEDHAGQAAQRLERTMTDTSARIADDLVRAADRINNEVVVLLDGLPDGRAQQVAAELAALRAAVDGLRAQIAQTGGRRRWPW</sequence>
<gene>
    <name evidence="2" type="ORF">HNR21_001379</name>
</gene>
<dbReference type="RefSeq" id="WP_182704504.1">
    <property type="nucleotide sequence ID" value="NZ_JACJII010000001.1"/>
</dbReference>